<dbReference type="Gene3D" id="1.20.1250.20">
    <property type="entry name" value="MFS general substrate transporter like domains"/>
    <property type="match status" value="1"/>
</dbReference>
<dbReference type="GO" id="GO:0005351">
    <property type="term" value="F:carbohydrate:proton symporter activity"/>
    <property type="evidence" value="ECO:0007669"/>
    <property type="project" value="TreeGrafter"/>
</dbReference>
<dbReference type="InterPro" id="IPR050360">
    <property type="entry name" value="MFS_Sugar_Transporters"/>
</dbReference>
<feature type="transmembrane region" description="Helical" evidence="7">
    <location>
        <begin position="496"/>
        <end position="517"/>
    </location>
</feature>
<evidence type="ECO:0000256" key="5">
    <source>
        <dbReference type="ARBA" id="ARBA00022989"/>
    </source>
</evidence>
<feature type="transmembrane region" description="Helical" evidence="7">
    <location>
        <begin position="398"/>
        <end position="415"/>
    </location>
</feature>
<dbReference type="Pfam" id="PF00083">
    <property type="entry name" value="Sugar_tr"/>
    <property type="match status" value="1"/>
</dbReference>
<keyword evidence="10" id="KW-1185">Reference proteome</keyword>
<accession>A0AAD4BR17</accession>
<evidence type="ECO:0000313" key="9">
    <source>
        <dbReference type="EMBL" id="KAF8437139.1"/>
    </source>
</evidence>
<dbReference type="PROSITE" id="PS50850">
    <property type="entry name" value="MFS"/>
    <property type="match status" value="1"/>
</dbReference>
<dbReference type="FunFam" id="1.20.1250.20:FF:000134">
    <property type="entry name" value="MFS sugar transporter protein"/>
    <property type="match status" value="1"/>
</dbReference>
<dbReference type="InterPro" id="IPR020846">
    <property type="entry name" value="MFS_dom"/>
</dbReference>
<feature type="transmembrane region" description="Helical" evidence="7">
    <location>
        <begin position="151"/>
        <end position="170"/>
    </location>
</feature>
<evidence type="ECO:0000313" key="10">
    <source>
        <dbReference type="Proteomes" id="UP001194468"/>
    </source>
</evidence>
<proteinExistence type="inferred from homology"/>
<keyword evidence="6 7" id="KW-0472">Membrane</keyword>
<dbReference type="AlphaFoldDB" id="A0AAD4BR17"/>
<evidence type="ECO:0000256" key="2">
    <source>
        <dbReference type="ARBA" id="ARBA00010992"/>
    </source>
</evidence>
<dbReference type="InterPro" id="IPR036259">
    <property type="entry name" value="MFS_trans_sf"/>
</dbReference>
<dbReference type="PANTHER" id="PTHR48022:SF29">
    <property type="entry name" value="SUGAR TRANSPORTER, PUTATIVE (AFU_ORTHOLOGUE AFUA_6G14500)-RELATED"/>
    <property type="match status" value="1"/>
</dbReference>
<name>A0AAD4BR17_BOLED</name>
<dbReference type="Proteomes" id="UP001194468">
    <property type="component" value="Unassembled WGS sequence"/>
</dbReference>
<feature type="transmembrane region" description="Helical" evidence="7">
    <location>
        <begin position="454"/>
        <end position="476"/>
    </location>
</feature>
<evidence type="ECO:0000256" key="4">
    <source>
        <dbReference type="ARBA" id="ARBA00022692"/>
    </source>
</evidence>
<feature type="transmembrane region" description="Helical" evidence="7">
    <location>
        <begin position="331"/>
        <end position="353"/>
    </location>
</feature>
<feature type="transmembrane region" description="Helical" evidence="7">
    <location>
        <begin position="176"/>
        <end position="198"/>
    </location>
</feature>
<keyword evidence="5 7" id="KW-1133">Transmembrane helix</keyword>
<feature type="transmembrane region" description="Helical" evidence="7">
    <location>
        <begin position="210"/>
        <end position="233"/>
    </location>
</feature>
<dbReference type="InterPro" id="IPR005828">
    <property type="entry name" value="MFS_sugar_transport-like"/>
</dbReference>
<dbReference type="PANTHER" id="PTHR48022">
    <property type="entry name" value="PLASTIDIC GLUCOSE TRANSPORTER 4"/>
    <property type="match status" value="1"/>
</dbReference>
<reference evidence="9" key="2">
    <citation type="journal article" date="2020" name="Nat. Commun.">
        <title>Large-scale genome sequencing of mycorrhizal fungi provides insights into the early evolution of symbiotic traits.</title>
        <authorList>
            <person name="Miyauchi S."/>
            <person name="Kiss E."/>
            <person name="Kuo A."/>
            <person name="Drula E."/>
            <person name="Kohler A."/>
            <person name="Sanchez-Garcia M."/>
            <person name="Morin E."/>
            <person name="Andreopoulos B."/>
            <person name="Barry K.W."/>
            <person name="Bonito G."/>
            <person name="Buee M."/>
            <person name="Carver A."/>
            <person name="Chen C."/>
            <person name="Cichocki N."/>
            <person name="Clum A."/>
            <person name="Culley D."/>
            <person name="Crous P.W."/>
            <person name="Fauchery L."/>
            <person name="Girlanda M."/>
            <person name="Hayes R.D."/>
            <person name="Keri Z."/>
            <person name="LaButti K."/>
            <person name="Lipzen A."/>
            <person name="Lombard V."/>
            <person name="Magnuson J."/>
            <person name="Maillard F."/>
            <person name="Murat C."/>
            <person name="Nolan M."/>
            <person name="Ohm R.A."/>
            <person name="Pangilinan J."/>
            <person name="Pereira M.F."/>
            <person name="Perotto S."/>
            <person name="Peter M."/>
            <person name="Pfister S."/>
            <person name="Riley R."/>
            <person name="Sitrit Y."/>
            <person name="Stielow J.B."/>
            <person name="Szollosi G."/>
            <person name="Zifcakova L."/>
            <person name="Stursova M."/>
            <person name="Spatafora J.W."/>
            <person name="Tedersoo L."/>
            <person name="Vaario L.M."/>
            <person name="Yamada A."/>
            <person name="Yan M."/>
            <person name="Wang P."/>
            <person name="Xu J."/>
            <person name="Bruns T."/>
            <person name="Baldrian P."/>
            <person name="Vilgalys R."/>
            <person name="Dunand C."/>
            <person name="Henrissat B."/>
            <person name="Grigoriev I.V."/>
            <person name="Hibbett D."/>
            <person name="Nagy L.G."/>
            <person name="Martin F.M."/>
        </authorList>
    </citation>
    <scope>NUCLEOTIDE SEQUENCE</scope>
    <source>
        <strain evidence="9">BED1</strain>
    </source>
</reference>
<evidence type="ECO:0000256" key="6">
    <source>
        <dbReference type="ARBA" id="ARBA00023136"/>
    </source>
</evidence>
<keyword evidence="4 7" id="KW-0812">Transmembrane</keyword>
<feature type="transmembrane region" description="Helical" evidence="7">
    <location>
        <begin position="245"/>
        <end position="263"/>
    </location>
</feature>
<feature type="transmembrane region" description="Helical" evidence="7">
    <location>
        <begin position="120"/>
        <end position="144"/>
    </location>
</feature>
<gene>
    <name evidence="9" type="ORF">L210DRAFT_2356629</name>
</gene>
<evidence type="ECO:0000259" key="8">
    <source>
        <dbReference type="PROSITE" id="PS50850"/>
    </source>
</evidence>
<evidence type="ECO:0000256" key="1">
    <source>
        <dbReference type="ARBA" id="ARBA00004141"/>
    </source>
</evidence>
<dbReference type="SUPFAM" id="SSF103473">
    <property type="entry name" value="MFS general substrate transporter"/>
    <property type="match status" value="1"/>
</dbReference>
<comment type="similarity">
    <text evidence="2">Belongs to the major facilitator superfamily. Sugar transporter (TC 2.A.1.1) family.</text>
</comment>
<reference evidence="9" key="1">
    <citation type="submission" date="2019-10" db="EMBL/GenBank/DDBJ databases">
        <authorList>
            <consortium name="DOE Joint Genome Institute"/>
            <person name="Kuo A."/>
            <person name="Miyauchi S."/>
            <person name="Kiss E."/>
            <person name="Drula E."/>
            <person name="Kohler A."/>
            <person name="Sanchez-Garcia M."/>
            <person name="Andreopoulos B."/>
            <person name="Barry K.W."/>
            <person name="Bonito G."/>
            <person name="Buee M."/>
            <person name="Carver A."/>
            <person name="Chen C."/>
            <person name="Cichocki N."/>
            <person name="Clum A."/>
            <person name="Culley D."/>
            <person name="Crous P.W."/>
            <person name="Fauchery L."/>
            <person name="Girlanda M."/>
            <person name="Hayes R."/>
            <person name="Keri Z."/>
            <person name="LaButti K."/>
            <person name="Lipzen A."/>
            <person name="Lombard V."/>
            <person name="Magnuson J."/>
            <person name="Maillard F."/>
            <person name="Morin E."/>
            <person name="Murat C."/>
            <person name="Nolan M."/>
            <person name="Ohm R."/>
            <person name="Pangilinan J."/>
            <person name="Pereira M."/>
            <person name="Perotto S."/>
            <person name="Peter M."/>
            <person name="Riley R."/>
            <person name="Sitrit Y."/>
            <person name="Stielow B."/>
            <person name="Szollosi G."/>
            <person name="Zifcakova L."/>
            <person name="Stursova M."/>
            <person name="Spatafora J.W."/>
            <person name="Tedersoo L."/>
            <person name="Vaario L.-M."/>
            <person name="Yamada A."/>
            <person name="Yan M."/>
            <person name="Wang P."/>
            <person name="Xu J."/>
            <person name="Bruns T."/>
            <person name="Baldrian P."/>
            <person name="Vilgalys R."/>
            <person name="Henrissat B."/>
            <person name="Grigoriev I.V."/>
            <person name="Hibbett D."/>
            <person name="Nagy L.G."/>
            <person name="Martin F.M."/>
        </authorList>
    </citation>
    <scope>NUCLEOTIDE SEQUENCE</scope>
    <source>
        <strain evidence="9">BED1</strain>
    </source>
</reference>
<comment type="subcellular location">
    <subcellularLocation>
        <location evidence="1">Membrane</location>
        <topology evidence="1">Multi-pass membrane protein</topology>
    </subcellularLocation>
</comment>
<protein>
    <recommendedName>
        <fullName evidence="8">Major facilitator superfamily (MFS) profile domain-containing protein</fullName>
    </recommendedName>
</protein>
<keyword evidence="3" id="KW-0813">Transport</keyword>
<comment type="caution">
    <text evidence="9">The sequence shown here is derived from an EMBL/GenBank/DDBJ whole genome shotgun (WGS) entry which is preliminary data.</text>
</comment>
<evidence type="ECO:0000256" key="3">
    <source>
        <dbReference type="ARBA" id="ARBA00022448"/>
    </source>
</evidence>
<sequence>MFVPSNDKFQPLLLHSLRVDPRRRVQAIARQHLFIAIEMDSQRGGQGSRAPSESSDAIVSRLAKQDKVHWYSKQNLRLLYFLMAPTCFAVQMTAGFDASMANGLQAVSSWLEYYGHPRSASLGLMVAMYPLGSVAALPFVPFIVDKIGRRYPIFFGGVISIVGGILQGSALNFRTFILAQFILGFASALCIVAASSLIGELSHPKERAVMGALFTTSYDLGAVAAAAVTLKTFAMTSDWGWRIPLLLQVVPGLFQIAFIWLLPESPRWLMSRRRGKEAYAILVKYHAEGDENSEFVKAEYTQIEETLESERNVAHINWKQSFSTPGMRKRVIVAAFLGLFTQWSGMGLISYFLTPILDTIGIHDNKTKNVINLTRYSWSLVNGSFIALIVPRYPRRKTFLACTISLFVVFTAWTIASAEYSFTHNKITAQVVLALIFLYSPAYNIGFNAMIYTAYLVELFPFHVRASGIAIFQWWYCGGAVFNQFVNPIGIDLAGWRWYIFYCVWDAFQVLIVYFMFPETSGRTLEELTFLCEDDQRQELLRNSELEPLLEHRATDTHGAIQDNWREAGRVQQE</sequence>
<dbReference type="EMBL" id="WHUW01000019">
    <property type="protein sequence ID" value="KAF8437139.1"/>
    <property type="molecule type" value="Genomic_DNA"/>
</dbReference>
<feature type="domain" description="Major facilitator superfamily (MFS) profile" evidence="8">
    <location>
        <begin position="83"/>
        <end position="521"/>
    </location>
</feature>
<evidence type="ECO:0000256" key="7">
    <source>
        <dbReference type="SAM" id="Phobius"/>
    </source>
</evidence>
<feature type="transmembrane region" description="Helical" evidence="7">
    <location>
        <begin position="373"/>
        <end position="391"/>
    </location>
</feature>
<dbReference type="GO" id="GO:0016020">
    <property type="term" value="C:membrane"/>
    <property type="evidence" value="ECO:0007669"/>
    <property type="project" value="UniProtKB-SubCell"/>
</dbReference>
<organism evidence="9 10">
    <name type="scientific">Boletus edulis BED1</name>
    <dbReference type="NCBI Taxonomy" id="1328754"/>
    <lineage>
        <taxon>Eukaryota</taxon>
        <taxon>Fungi</taxon>
        <taxon>Dikarya</taxon>
        <taxon>Basidiomycota</taxon>
        <taxon>Agaricomycotina</taxon>
        <taxon>Agaricomycetes</taxon>
        <taxon>Agaricomycetidae</taxon>
        <taxon>Boletales</taxon>
        <taxon>Boletineae</taxon>
        <taxon>Boletaceae</taxon>
        <taxon>Boletoideae</taxon>
        <taxon>Boletus</taxon>
    </lineage>
</organism>
<feature type="transmembrane region" description="Helical" evidence="7">
    <location>
        <begin position="78"/>
        <end position="100"/>
    </location>
</feature>
<feature type="transmembrane region" description="Helical" evidence="7">
    <location>
        <begin position="427"/>
        <end position="447"/>
    </location>
</feature>